<dbReference type="InterPro" id="IPR043502">
    <property type="entry name" value="DNA/RNA_pol_sf"/>
</dbReference>
<reference evidence="1" key="2">
    <citation type="submission" date="2025-08" db="UniProtKB">
        <authorList>
            <consortium name="Ensembl"/>
        </authorList>
    </citation>
    <scope>IDENTIFICATION</scope>
</reference>
<evidence type="ECO:0008006" key="3">
    <source>
        <dbReference type="Google" id="ProtNLM"/>
    </source>
</evidence>
<dbReference type="Gene3D" id="3.30.70.270">
    <property type="match status" value="1"/>
</dbReference>
<sequence>MGRDLLCKLEATLTCTPEGVGLLMTVLGDSAPTQGNWETPLSLSPDLTDLPSTLWGISDTDVGLLLSAEPVRIQVKPSLTPPSVPQYPLSLEAREGIRPIIEGFIAQKLVRPQRTPCNTPILPVKKPPKKDGDPVRWRFVQDLRVVNQYVVPLHAVVPDPATIISQIPWDAEWFTVIDLKSAFFQHSCAPRLSVSLWFHLGGTKLCLATTSSRLQRQPHDFQPVPPPRLGRFHQSAGIHIGPIRR</sequence>
<keyword evidence="2" id="KW-1185">Reference proteome</keyword>
<evidence type="ECO:0000313" key="2">
    <source>
        <dbReference type="Proteomes" id="UP000694390"/>
    </source>
</evidence>
<reference evidence="1" key="3">
    <citation type="submission" date="2025-09" db="UniProtKB">
        <authorList>
            <consortium name="Ensembl"/>
        </authorList>
    </citation>
    <scope>IDENTIFICATION</scope>
</reference>
<dbReference type="OrthoDB" id="9113925at2759"/>
<proteinExistence type="predicted"/>
<dbReference type="AlphaFoldDB" id="A0A8C4YHF2"/>
<accession>A0A8C4YHF2</accession>
<dbReference type="PANTHER" id="PTHR33064:SF29">
    <property type="entry name" value="PEPTIDASE A2 DOMAIN-CONTAINING PROTEIN-RELATED"/>
    <property type="match status" value="1"/>
</dbReference>
<organism evidence="1 2">
    <name type="scientific">Gopherus evgoodei</name>
    <name type="common">Goodes thornscrub tortoise</name>
    <dbReference type="NCBI Taxonomy" id="1825980"/>
    <lineage>
        <taxon>Eukaryota</taxon>
        <taxon>Metazoa</taxon>
        <taxon>Chordata</taxon>
        <taxon>Craniata</taxon>
        <taxon>Vertebrata</taxon>
        <taxon>Euteleostomi</taxon>
        <taxon>Archelosauria</taxon>
        <taxon>Testudinata</taxon>
        <taxon>Testudines</taxon>
        <taxon>Cryptodira</taxon>
        <taxon>Durocryptodira</taxon>
        <taxon>Testudinoidea</taxon>
        <taxon>Testudinidae</taxon>
        <taxon>Gopherus</taxon>
    </lineage>
</organism>
<dbReference type="Proteomes" id="UP000694390">
    <property type="component" value="Chromosome 13"/>
</dbReference>
<dbReference type="GeneTree" id="ENSGT00940000163417"/>
<dbReference type="Ensembl" id="ENSGEVT00005026412.1">
    <property type="protein sequence ID" value="ENSGEVP00005025125.1"/>
    <property type="gene ID" value="ENSGEVG00005017821.1"/>
</dbReference>
<reference evidence="1" key="1">
    <citation type="submission" date="2019-06" db="EMBL/GenBank/DDBJ databases">
        <title>G10K-VGP Goodes thornscrub tortoise genome, primary haplotype.</title>
        <authorList>
            <person name="Murphy B."/>
            <person name="Edwards T."/>
            <person name="Rhie A."/>
            <person name="Koren S."/>
            <person name="Phillippy A."/>
            <person name="Fedrigo O."/>
            <person name="Haase B."/>
            <person name="Mountcastle J."/>
            <person name="Lewin H."/>
            <person name="Damas J."/>
            <person name="Howe K."/>
            <person name="Formenti G."/>
            <person name="Myers G."/>
            <person name="Durbin R."/>
            <person name="Jarvis E.D."/>
        </authorList>
    </citation>
    <scope>NUCLEOTIDE SEQUENCE [LARGE SCALE GENOMIC DNA]</scope>
</reference>
<evidence type="ECO:0000313" key="1">
    <source>
        <dbReference type="Ensembl" id="ENSGEVP00005025125.1"/>
    </source>
</evidence>
<name>A0A8C4YHF2_9SAUR</name>
<dbReference type="InterPro" id="IPR051320">
    <property type="entry name" value="Viral_Replic_Matur_Polypro"/>
</dbReference>
<dbReference type="SUPFAM" id="SSF56672">
    <property type="entry name" value="DNA/RNA polymerases"/>
    <property type="match status" value="1"/>
</dbReference>
<dbReference type="Gene3D" id="3.10.10.10">
    <property type="entry name" value="HIV Type 1 Reverse Transcriptase, subunit A, domain 1"/>
    <property type="match status" value="1"/>
</dbReference>
<protein>
    <recommendedName>
        <fullName evidence="3">Reverse transcriptase domain-containing protein</fullName>
    </recommendedName>
</protein>
<dbReference type="InterPro" id="IPR043128">
    <property type="entry name" value="Rev_trsase/Diguanyl_cyclase"/>
</dbReference>
<dbReference type="PANTHER" id="PTHR33064">
    <property type="entry name" value="POL PROTEIN"/>
    <property type="match status" value="1"/>
</dbReference>